<accession>A0A2T2WDP3</accession>
<dbReference type="PANTHER" id="PTHR23025">
    <property type="entry name" value="TRIACYLGLYCEROL LIPASE"/>
    <property type="match status" value="1"/>
</dbReference>
<reference evidence="2 3" key="1">
    <citation type="journal article" date="2014" name="BMC Genomics">
        <title>Comparison of environmental and isolate Sulfobacillus genomes reveals diverse carbon, sulfur, nitrogen, and hydrogen metabolisms.</title>
        <authorList>
            <person name="Justice N.B."/>
            <person name="Norman A."/>
            <person name="Brown C.T."/>
            <person name="Singh A."/>
            <person name="Thomas B.C."/>
            <person name="Banfield J.F."/>
        </authorList>
    </citation>
    <scope>NUCLEOTIDE SEQUENCE [LARGE SCALE GENOMIC DNA]</scope>
    <source>
        <strain evidence="2">AMDSBA3</strain>
    </source>
</reference>
<dbReference type="InterPro" id="IPR013094">
    <property type="entry name" value="AB_hydrolase_3"/>
</dbReference>
<dbReference type="GO" id="GO:0004771">
    <property type="term" value="F:sterol ester esterase activity"/>
    <property type="evidence" value="ECO:0007669"/>
    <property type="project" value="TreeGrafter"/>
</dbReference>
<dbReference type="Proteomes" id="UP000241848">
    <property type="component" value="Unassembled WGS sequence"/>
</dbReference>
<feature type="domain" description="Alpha/beta hydrolase fold-3" evidence="1">
    <location>
        <begin position="6"/>
        <end position="88"/>
    </location>
</feature>
<organism evidence="2 3">
    <name type="scientific">Sulfobacillus acidophilus</name>
    <dbReference type="NCBI Taxonomy" id="53633"/>
    <lineage>
        <taxon>Bacteria</taxon>
        <taxon>Bacillati</taxon>
        <taxon>Bacillota</taxon>
        <taxon>Clostridia</taxon>
        <taxon>Eubacteriales</taxon>
        <taxon>Clostridiales Family XVII. Incertae Sedis</taxon>
        <taxon>Sulfobacillus</taxon>
    </lineage>
</organism>
<name>A0A2T2WDP3_9FIRM</name>
<protein>
    <recommendedName>
        <fullName evidence="1">Alpha/beta hydrolase fold-3 domain-containing protein</fullName>
    </recommendedName>
</protein>
<proteinExistence type="predicted"/>
<evidence type="ECO:0000313" key="3">
    <source>
        <dbReference type="Proteomes" id="UP000241848"/>
    </source>
</evidence>
<evidence type="ECO:0000259" key="1">
    <source>
        <dbReference type="Pfam" id="PF07859"/>
    </source>
</evidence>
<dbReference type="Pfam" id="PF07859">
    <property type="entry name" value="Abhydrolase_3"/>
    <property type="match status" value="1"/>
</dbReference>
<dbReference type="InterPro" id="IPR029058">
    <property type="entry name" value="AB_hydrolase_fold"/>
</dbReference>
<dbReference type="SUPFAM" id="SSF53474">
    <property type="entry name" value="alpha/beta-Hydrolases"/>
    <property type="match status" value="1"/>
</dbReference>
<dbReference type="GO" id="GO:0005829">
    <property type="term" value="C:cytosol"/>
    <property type="evidence" value="ECO:0007669"/>
    <property type="project" value="TreeGrafter"/>
</dbReference>
<dbReference type="Gene3D" id="3.40.50.1820">
    <property type="entry name" value="alpha/beta hydrolase"/>
    <property type="match status" value="1"/>
</dbReference>
<sequence length="114" mass="12835">MQTRAACDPWLDPDSLRATARLYVNGDDLKSPLISLVYANFDEFPPMLVFVGRDESLLDDSTRLAQHVRDAGVTVAFKVGEEMQHAFVAFAARVPEARHAIDEIGQWARWLLSF</sequence>
<dbReference type="PANTHER" id="PTHR23025:SF3">
    <property type="entry name" value="HORMONE-SENSITIVE LIPASE"/>
    <property type="match status" value="1"/>
</dbReference>
<dbReference type="AlphaFoldDB" id="A0A2T2WDP3"/>
<dbReference type="GO" id="GO:0019433">
    <property type="term" value="P:triglyceride catabolic process"/>
    <property type="evidence" value="ECO:0007669"/>
    <property type="project" value="TreeGrafter"/>
</dbReference>
<comment type="caution">
    <text evidence="2">The sequence shown here is derived from an EMBL/GenBank/DDBJ whole genome shotgun (WGS) entry which is preliminary data.</text>
</comment>
<gene>
    <name evidence="2" type="ORF">C7B45_15405</name>
</gene>
<dbReference type="GO" id="GO:0004806">
    <property type="term" value="F:triacylglycerol lipase activity"/>
    <property type="evidence" value="ECO:0007669"/>
    <property type="project" value="TreeGrafter"/>
</dbReference>
<evidence type="ECO:0000313" key="2">
    <source>
        <dbReference type="EMBL" id="PSR20340.1"/>
    </source>
</evidence>
<dbReference type="EMBL" id="PXYV01000068">
    <property type="protein sequence ID" value="PSR20340.1"/>
    <property type="molecule type" value="Genomic_DNA"/>
</dbReference>